<evidence type="ECO:0000313" key="2">
    <source>
        <dbReference type="Proteomes" id="UP000193218"/>
    </source>
</evidence>
<dbReference type="GeneID" id="33558638"/>
<dbReference type="RefSeq" id="XP_021868641.1">
    <property type="nucleotide sequence ID" value="XM_022016829.1"/>
</dbReference>
<accession>A0A1Y1U8N4</accession>
<dbReference type="Proteomes" id="UP000193218">
    <property type="component" value="Unassembled WGS sequence"/>
</dbReference>
<proteinExistence type="predicted"/>
<gene>
    <name evidence="1" type="ORF">BD324DRAFT_635605</name>
</gene>
<keyword evidence="2" id="KW-1185">Reference proteome</keyword>
<comment type="caution">
    <text evidence="1">The sequence shown here is derived from an EMBL/GenBank/DDBJ whole genome shotgun (WGS) entry which is preliminary data.</text>
</comment>
<protein>
    <submittedName>
        <fullName evidence="1">Uncharacterized protein</fullName>
    </submittedName>
</protein>
<sequence>MKDNRGQWSMKSSPSPRLQYRLTDPAVSPFTVRLQKKGRCGVSVSGLVTLSDGTDCALMCPTSIRFEAGGQTWDPSPPCRFARLARFDG</sequence>
<name>A0A1Y1U8N4_9TREE</name>
<evidence type="ECO:0000313" key="1">
    <source>
        <dbReference type="EMBL" id="ORX34378.1"/>
    </source>
</evidence>
<reference evidence="1 2" key="1">
    <citation type="submission" date="2017-03" db="EMBL/GenBank/DDBJ databases">
        <title>Widespread Adenine N6-methylation of Active Genes in Fungi.</title>
        <authorList>
            <consortium name="DOE Joint Genome Institute"/>
            <person name="Mondo S.J."/>
            <person name="Dannebaum R.O."/>
            <person name="Kuo R.C."/>
            <person name="Louie K.B."/>
            <person name="Bewick A.J."/>
            <person name="Labutti K."/>
            <person name="Haridas S."/>
            <person name="Kuo A."/>
            <person name="Salamov A."/>
            <person name="Ahrendt S.R."/>
            <person name="Lau R."/>
            <person name="Bowen B.P."/>
            <person name="Lipzen A."/>
            <person name="Sullivan W."/>
            <person name="Andreopoulos W.B."/>
            <person name="Clum A."/>
            <person name="Lindquist E."/>
            <person name="Daum C."/>
            <person name="Northen T.R."/>
            <person name="Ramamoorthy G."/>
            <person name="Schmitz R.J."/>
            <person name="Gryganskyi A."/>
            <person name="Culley D."/>
            <person name="Magnuson J."/>
            <person name="James T.Y."/>
            <person name="O'Malley M.A."/>
            <person name="Stajich J.E."/>
            <person name="Spatafora J.W."/>
            <person name="Visel A."/>
            <person name="Grigoriev I.V."/>
        </authorList>
    </citation>
    <scope>NUCLEOTIDE SEQUENCE [LARGE SCALE GENOMIC DNA]</scope>
    <source>
        <strain evidence="1 2">NRRL Y-17943</strain>
    </source>
</reference>
<dbReference type="EMBL" id="NBSH01000014">
    <property type="protein sequence ID" value="ORX34378.1"/>
    <property type="molecule type" value="Genomic_DNA"/>
</dbReference>
<organism evidence="1 2">
    <name type="scientific">Kockovaella imperatae</name>
    <dbReference type="NCBI Taxonomy" id="4999"/>
    <lineage>
        <taxon>Eukaryota</taxon>
        <taxon>Fungi</taxon>
        <taxon>Dikarya</taxon>
        <taxon>Basidiomycota</taxon>
        <taxon>Agaricomycotina</taxon>
        <taxon>Tremellomycetes</taxon>
        <taxon>Tremellales</taxon>
        <taxon>Cuniculitremaceae</taxon>
        <taxon>Kockovaella</taxon>
    </lineage>
</organism>
<dbReference type="InParanoid" id="A0A1Y1U8N4"/>
<dbReference type="AlphaFoldDB" id="A0A1Y1U8N4"/>